<sequence>MGSLDDQEVRVLMMLDAFDIGGTETHVLSLTQALLEQGVSVYVAGDSGPLESKFRMLSCKIYNYKIHSQKFEDWIRINKINVIHAHMESSGIYAMQLCRKLNIPLIYTIHGIYYNDSVLSKLLLKYSIKPTIISVSIPVQKWLEKKGLYSSYIPNGIDTKEFSVKKSDLREQLDIPEHSKVILYASRLEEKKYEICKLLLMACEQNVFEAFPDVRLLIAGGGMNAEEINTYINQTNSLKRIQYIGNRNDMSDLYSTCDYVVGTGRVALEAISCECPVIAIGTMGTFGLVTPDNFRKAMRYYFCDHKSYLPLEQNSITKAVIEGLCLKEQDIHWSKKMRREVIKRMEISIVTTEIIQIYKKKVWEMEVCELR</sequence>
<dbReference type="EMBL" id="JANQBD010000012">
    <property type="protein sequence ID" value="MCR8633015.1"/>
    <property type="molecule type" value="Genomic_DNA"/>
</dbReference>
<dbReference type="Pfam" id="PF00534">
    <property type="entry name" value="Glycos_transf_1"/>
    <property type="match status" value="1"/>
</dbReference>
<keyword evidence="3" id="KW-0808">Transferase</keyword>
<dbReference type="InterPro" id="IPR028098">
    <property type="entry name" value="Glyco_trans_4-like_N"/>
</dbReference>
<comment type="caution">
    <text evidence="3">The sequence shown here is derived from an EMBL/GenBank/DDBJ whole genome shotgun (WGS) entry which is preliminary data.</text>
</comment>
<dbReference type="EC" id="2.4.-.-" evidence="3"/>
<feature type="domain" description="Glycosyl transferase family 1" evidence="1">
    <location>
        <begin position="167"/>
        <end position="284"/>
    </location>
</feature>
<feature type="domain" description="Glycosyltransferase subfamily 4-like N-terminal" evidence="2">
    <location>
        <begin position="20"/>
        <end position="160"/>
    </location>
</feature>
<protein>
    <submittedName>
        <fullName evidence="3">Glycosyltransferase</fullName>
        <ecNumber evidence="3">2.4.-.-</ecNumber>
    </submittedName>
</protein>
<name>A0ABT1YM19_9BACL</name>
<dbReference type="RefSeq" id="WP_258214593.1">
    <property type="nucleotide sequence ID" value="NZ_JANQBD010000012.1"/>
</dbReference>
<dbReference type="PANTHER" id="PTHR12526">
    <property type="entry name" value="GLYCOSYLTRANSFERASE"/>
    <property type="match status" value="1"/>
</dbReference>
<organism evidence="3 4">
    <name type="scientific">Paenibacillus radicis</name>
    <name type="common">ex Xue et al. 2023</name>
    <dbReference type="NCBI Taxonomy" id="2972489"/>
    <lineage>
        <taxon>Bacteria</taxon>
        <taxon>Bacillati</taxon>
        <taxon>Bacillota</taxon>
        <taxon>Bacilli</taxon>
        <taxon>Bacillales</taxon>
        <taxon>Paenibacillaceae</taxon>
        <taxon>Paenibacillus</taxon>
    </lineage>
</organism>
<keyword evidence="3" id="KW-0328">Glycosyltransferase</keyword>
<evidence type="ECO:0000259" key="1">
    <source>
        <dbReference type="Pfam" id="PF00534"/>
    </source>
</evidence>
<dbReference type="Gene3D" id="3.40.50.2000">
    <property type="entry name" value="Glycogen Phosphorylase B"/>
    <property type="match status" value="2"/>
</dbReference>
<dbReference type="GO" id="GO:0016757">
    <property type="term" value="F:glycosyltransferase activity"/>
    <property type="evidence" value="ECO:0007669"/>
    <property type="project" value="UniProtKB-KW"/>
</dbReference>
<dbReference type="Proteomes" id="UP001300012">
    <property type="component" value="Unassembled WGS sequence"/>
</dbReference>
<evidence type="ECO:0000259" key="2">
    <source>
        <dbReference type="Pfam" id="PF13439"/>
    </source>
</evidence>
<dbReference type="InterPro" id="IPR001296">
    <property type="entry name" value="Glyco_trans_1"/>
</dbReference>
<accession>A0ABT1YM19</accession>
<evidence type="ECO:0000313" key="3">
    <source>
        <dbReference type="EMBL" id="MCR8633015.1"/>
    </source>
</evidence>
<dbReference type="SUPFAM" id="SSF53756">
    <property type="entry name" value="UDP-Glycosyltransferase/glycogen phosphorylase"/>
    <property type="match status" value="1"/>
</dbReference>
<keyword evidence="4" id="KW-1185">Reference proteome</keyword>
<gene>
    <name evidence="3" type="ORF">NV381_17575</name>
</gene>
<proteinExistence type="predicted"/>
<evidence type="ECO:0000313" key="4">
    <source>
        <dbReference type="Proteomes" id="UP001300012"/>
    </source>
</evidence>
<reference evidence="3 4" key="1">
    <citation type="submission" date="2022-08" db="EMBL/GenBank/DDBJ databases">
        <title>Paenibacillus endoradicis sp. nov., Paenibacillus radicibacter sp. nov and Paenibacillus pararadicis sp. nov., three cold-adapted plant growth-promoting bacteria isolated from root of Larix gmelinii in Great Khingan.</title>
        <authorList>
            <person name="Xue H."/>
        </authorList>
    </citation>
    <scope>NUCLEOTIDE SEQUENCE [LARGE SCALE GENOMIC DNA]</scope>
    <source>
        <strain evidence="3 4">N5-1-1-5</strain>
    </source>
</reference>
<dbReference type="Pfam" id="PF13439">
    <property type="entry name" value="Glyco_transf_4"/>
    <property type="match status" value="1"/>
</dbReference>